<reference evidence="12 13" key="1">
    <citation type="journal article" date="2014" name="Nature">
        <title>An environmental bacterial taxon with a large and distinct metabolic repertoire.</title>
        <authorList>
            <person name="Wilson M.C."/>
            <person name="Mori T."/>
            <person name="Ruckert C."/>
            <person name="Uria A.R."/>
            <person name="Helf M.J."/>
            <person name="Takada K."/>
            <person name="Gernert C."/>
            <person name="Steffens U.A."/>
            <person name="Heycke N."/>
            <person name="Schmitt S."/>
            <person name="Rinke C."/>
            <person name="Helfrich E.J."/>
            <person name="Brachmann A.O."/>
            <person name="Gurgui C."/>
            <person name="Wakimoto T."/>
            <person name="Kracht M."/>
            <person name="Crusemann M."/>
            <person name="Hentschel U."/>
            <person name="Abe I."/>
            <person name="Matsunaga S."/>
            <person name="Kalinowski J."/>
            <person name="Takeyama H."/>
            <person name="Piel J."/>
        </authorList>
    </citation>
    <scope>NUCLEOTIDE SEQUENCE [LARGE SCALE GENOMIC DNA]</scope>
    <source>
        <strain evidence="13">TSY1</strain>
    </source>
</reference>
<keyword evidence="5 9" id="KW-0697">Rotamase</keyword>
<evidence type="ECO:0000259" key="11">
    <source>
        <dbReference type="PROSITE" id="PS50059"/>
    </source>
</evidence>
<dbReference type="Proteomes" id="UP000019141">
    <property type="component" value="Unassembled WGS sequence"/>
</dbReference>
<keyword evidence="7 9" id="KW-0413">Isomerase</keyword>
<keyword evidence="13" id="KW-1185">Reference proteome</keyword>
<evidence type="ECO:0000313" key="12">
    <source>
        <dbReference type="EMBL" id="ETW99427.1"/>
    </source>
</evidence>
<dbReference type="Pfam" id="PF00254">
    <property type="entry name" value="FKBP_C"/>
    <property type="match status" value="1"/>
</dbReference>
<dbReference type="EMBL" id="AZHW01000447">
    <property type="protein sequence ID" value="ETW99427.1"/>
    <property type="molecule type" value="Genomic_DNA"/>
</dbReference>
<dbReference type="PANTHER" id="PTHR47861:SF3">
    <property type="entry name" value="FKBP-TYPE PEPTIDYL-PROLYL CIS-TRANS ISOMERASE SLYD"/>
    <property type="match status" value="1"/>
</dbReference>
<evidence type="ECO:0000256" key="4">
    <source>
        <dbReference type="ARBA" id="ARBA00022490"/>
    </source>
</evidence>
<comment type="caution">
    <text evidence="12">The sequence shown here is derived from an EMBL/GenBank/DDBJ whole genome shotgun (WGS) entry which is preliminary data.</text>
</comment>
<sequence>MDQRIQDGRMVCLDYTLSLTDGTVIDSAEKSGTWTYVHGQTKMPPGLAKGIEGLQVGDQVRLDLAPEEAFGAANPDAFHDVPKPSVSASVLKVGYAGEMPGPNGTIIPYRIHAINEETVTLDLNHPLAGERVVFEVTVIHIQD</sequence>
<evidence type="ECO:0000256" key="7">
    <source>
        <dbReference type="ARBA" id="ARBA00023235"/>
    </source>
</evidence>
<evidence type="ECO:0000256" key="8">
    <source>
        <dbReference type="ARBA" id="ARBA00037071"/>
    </source>
</evidence>
<evidence type="ECO:0000256" key="5">
    <source>
        <dbReference type="ARBA" id="ARBA00023110"/>
    </source>
</evidence>
<dbReference type="InterPro" id="IPR046357">
    <property type="entry name" value="PPIase_dom_sf"/>
</dbReference>
<feature type="domain" description="PPIase FKBP-type" evidence="11">
    <location>
        <begin position="8"/>
        <end position="82"/>
    </location>
</feature>
<comment type="function">
    <text evidence="8">Also involved in hydrogenase metallocenter assembly, probably by participating in the nickel insertion step. This function in hydrogenase biosynthesis requires chaperone activity and the presence of the metal-binding domain, but not PPIase activity.</text>
</comment>
<comment type="similarity">
    <text evidence="3 10">Belongs to the FKBP-type PPIase family.</text>
</comment>
<comment type="subcellular location">
    <subcellularLocation>
        <location evidence="2">Cytoplasm</location>
    </subcellularLocation>
</comment>
<comment type="catalytic activity">
    <reaction evidence="1 9 10">
        <text>[protein]-peptidylproline (omega=180) = [protein]-peptidylproline (omega=0)</text>
        <dbReference type="Rhea" id="RHEA:16237"/>
        <dbReference type="Rhea" id="RHEA-COMP:10747"/>
        <dbReference type="Rhea" id="RHEA-COMP:10748"/>
        <dbReference type="ChEBI" id="CHEBI:83833"/>
        <dbReference type="ChEBI" id="CHEBI:83834"/>
        <dbReference type="EC" id="5.2.1.8"/>
    </reaction>
</comment>
<dbReference type="SUPFAM" id="SSF54534">
    <property type="entry name" value="FKBP-like"/>
    <property type="match status" value="1"/>
</dbReference>
<dbReference type="AlphaFoldDB" id="W4LN75"/>
<dbReference type="GO" id="GO:0042026">
    <property type="term" value="P:protein refolding"/>
    <property type="evidence" value="ECO:0007669"/>
    <property type="project" value="UniProtKB-ARBA"/>
</dbReference>
<dbReference type="GO" id="GO:0005737">
    <property type="term" value="C:cytoplasm"/>
    <property type="evidence" value="ECO:0007669"/>
    <property type="project" value="UniProtKB-SubCell"/>
</dbReference>
<name>W4LN75_ENTF1</name>
<dbReference type="GO" id="GO:0003755">
    <property type="term" value="F:peptidyl-prolyl cis-trans isomerase activity"/>
    <property type="evidence" value="ECO:0007669"/>
    <property type="project" value="UniProtKB-UniRule"/>
</dbReference>
<evidence type="ECO:0000256" key="1">
    <source>
        <dbReference type="ARBA" id="ARBA00000971"/>
    </source>
</evidence>
<protein>
    <recommendedName>
        <fullName evidence="10">Peptidyl-prolyl cis-trans isomerase</fullName>
        <ecNumber evidence="10">5.2.1.8</ecNumber>
    </recommendedName>
</protein>
<proteinExistence type="inferred from homology"/>
<dbReference type="PANTHER" id="PTHR47861">
    <property type="entry name" value="FKBP-TYPE PEPTIDYL-PROLYL CIS-TRANS ISOMERASE SLYD"/>
    <property type="match status" value="1"/>
</dbReference>
<evidence type="ECO:0000313" key="13">
    <source>
        <dbReference type="Proteomes" id="UP000019141"/>
    </source>
</evidence>
<gene>
    <name evidence="12" type="ORF">ETSY1_15030</name>
</gene>
<organism evidence="12 13">
    <name type="scientific">Entotheonella factor</name>
    <dbReference type="NCBI Taxonomy" id="1429438"/>
    <lineage>
        <taxon>Bacteria</taxon>
        <taxon>Pseudomonadati</taxon>
        <taxon>Nitrospinota/Tectimicrobiota group</taxon>
        <taxon>Candidatus Tectimicrobiota</taxon>
        <taxon>Candidatus Entotheonellia</taxon>
        <taxon>Candidatus Entotheonellales</taxon>
        <taxon>Candidatus Entotheonellaceae</taxon>
        <taxon>Candidatus Entotheonella</taxon>
    </lineage>
</organism>
<keyword evidence="6" id="KW-0143">Chaperone</keyword>
<evidence type="ECO:0000256" key="9">
    <source>
        <dbReference type="PROSITE-ProRule" id="PRU00277"/>
    </source>
</evidence>
<evidence type="ECO:0000256" key="6">
    <source>
        <dbReference type="ARBA" id="ARBA00023186"/>
    </source>
</evidence>
<keyword evidence="4" id="KW-0963">Cytoplasm</keyword>
<accession>W4LN75</accession>
<dbReference type="EC" id="5.2.1.8" evidence="10"/>
<evidence type="ECO:0000256" key="3">
    <source>
        <dbReference type="ARBA" id="ARBA00006577"/>
    </source>
</evidence>
<dbReference type="PROSITE" id="PS50059">
    <property type="entry name" value="FKBP_PPIASE"/>
    <property type="match status" value="1"/>
</dbReference>
<dbReference type="Gene3D" id="3.10.50.40">
    <property type="match status" value="1"/>
</dbReference>
<dbReference type="InterPro" id="IPR001179">
    <property type="entry name" value="PPIase_FKBP_dom"/>
</dbReference>
<evidence type="ECO:0000256" key="10">
    <source>
        <dbReference type="RuleBase" id="RU003915"/>
    </source>
</evidence>
<dbReference type="HOGENOM" id="CLU_098197_1_0_7"/>
<evidence type="ECO:0000256" key="2">
    <source>
        <dbReference type="ARBA" id="ARBA00004496"/>
    </source>
</evidence>